<evidence type="ECO:0000313" key="2">
    <source>
        <dbReference type="EMBL" id="EFF68853.1"/>
    </source>
</evidence>
<dbReference type="HOGENOM" id="CLU_158486_1_0_9"/>
<feature type="transmembrane region" description="Helical" evidence="1">
    <location>
        <begin position="49"/>
        <end position="71"/>
    </location>
</feature>
<feature type="transmembrane region" description="Helical" evidence="1">
    <location>
        <begin position="15"/>
        <end position="37"/>
    </location>
</feature>
<name>D4RYM9_9FIRM</name>
<dbReference type="AlphaFoldDB" id="D4RYM9"/>
<organism evidence="2 3">
    <name type="scientific">Eshraghiella crossota DSM 2876</name>
    <dbReference type="NCBI Taxonomy" id="511680"/>
    <lineage>
        <taxon>Bacteria</taxon>
        <taxon>Bacillati</taxon>
        <taxon>Bacillota</taxon>
        <taxon>Clostridia</taxon>
        <taxon>Lachnospirales</taxon>
        <taxon>Lachnospiraceae</taxon>
        <taxon>Eshraghiella</taxon>
    </lineage>
</organism>
<evidence type="ECO:0000313" key="3">
    <source>
        <dbReference type="Proteomes" id="UP000006238"/>
    </source>
</evidence>
<sequence length="103" mass="11131">MSKHKYKFTNKKHSVGGVAATIMAATAIVLIVFSIVLSFKARGEGGEIVGSLALMALAFSVFGLIIGLLSYREFDRYYTFSLIGSLINGIIIVLLIMLLFVGI</sequence>
<dbReference type="Pfam" id="PF19639">
    <property type="entry name" value="DUF6142"/>
    <property type="match status" value="1"/>
</dbReference>
<gene>
    <name evidence="2" type="ORF">BUTYVIB_00937</name>
</gene>
<dbReference type="RefSeq" id="WP_005602145.1">
    <property type="nucleotide sequence ID" value="NZ_GG663522.1"/>
</dbReference>
<evidence type="ECO:0000256" key="1">
    <source>
        <dbReference type="SAM" id="Phobius"/>
    </source>
</evidence>
<dbReference type="InterPro" id="IPR046140">
    <property type="entry name" value="DUF6142"/>
</dbReference>
<keyword evidence="1" id="KW-0472">Membrane</keyword>
<keyword evidence="1" id="KW-1133">Transmembrane helix</keyword>
<keyword evidence="3" id="KW-1185">Reference proteome</keyword>
<protein>
    <submittedName>
        <fullName evidence="2">Uncharacterized protein</fullName>
    </submittedName>
</protein>
<reference evidence="2 3" key="1">
    <citation type="submission" date="2010-02" db="EMBL/GenBank/DDBJ databases">
        <authorList>
            <person name="Weinstock G."/>
            <person name="Sodergren E."/>
            <person name="Clifton S."/>
            <person name="Fulton L."/>
            <person name="Fulton B."/>
            <person name="Courtney L."/>
            <person name="Fronick C."/>
            <person name="Harrison M."/>
            <person name="Strong C."/>
            <person name="Farmer C."/>
            <person name="Delahaunty K."/>
            <person name="Markovic C."/>
            <person name="Hall O."/>
            <person name="Minx P."/>
            <person name="Tomlinson C."/>
            <person name="Mitreva M."/>
            <person name="Nelson J."/>
            <person name="Hou S."/>
            <person name="Wollam A."/>
            <person name="Pepin K.H."/>
            <person name="Johnson M."/>
            <person name="Bhonagiri V."/>
            <person name="Zhang X."/>
            <person name="Suruliraj S."/>
            <person name="Warren W."/>
            <person name="Chinwalla A."/>
            <person name="Mardis E.R."/>
            <person name="Wilson R.K."/>
        </authorList>
    </citation>
    <scope>NUCLEOTIDE SEQUENCE [LARGE SCALE GENOMIC DNA]</scope>
    <source>
        <strain evidence="2 3">DSM 2876</strain>
    </source>
</reference>
<dbReference type="GeneID" id="98918814"/>
<feature type="transmembrane region" description="Helical" evidence="1">
    <location>
        <begin position="77"/>
        <end position="101"/>
    </location>
</feature>
<dbReference type="Proteomes" id="UP000006238">
    <property type="component" value="Unassembled WGS sequence"/>
</dbReference>
<dbReference type="eggNOG" id="ENOG50331MJ">
    <property type="taxonomic scope" value="Bacteria"/>
</dbReference>
<comment type="caution">
    <text evidence="2">The sequence shown here is derived from an EMBL/GenBank/DDBJ whole genome shotgun (WGS) entry which is preliminary data.</text>
</comment>
<dbReference type="EMBL" id="ABWN01000023">
    <property type="protein sequence ID" value="EFF68853.1"/>
    <property type="molecule type" value="Genomic_DNA"/>
</dbReference>
<accession>D4RYM9</accession>
<keyword evidence="1" id="KW-0812">Transmembrane</keyword>
<proteinExistence type="predicted"/>